<dbReference type="Gene3D" id="1.25.40.10">
    <property type="entry name" value="Tetratricopeptide repeat domain"/>
    <property type="match status" value="1"/>
</dbReference>
<keyword evidence="2" id="KW-0802">TPR repeat</keyword>
<dbReference type="SUPFAM" id="SSF52540">
    <property type="entry name" value="P-loop containing nucleoside triphosphate hydrolases"/>
    <property type="match status" value="1"/>
</dbReference>
<proteinExistence type="predicted"/>
<evidence type="ECO:0000256" key="2">
    <source>
        <dbReference type="PROSITE-ProRule" id="PRU00339"/>
    </source>
</evidence>
<feature type="repeat" description="TPR" evidence="2">
    <location>
        <begin position="109"/>
        <end position="142"/>
    </location>
</feature>
<evidence type="ECO:0000313" key="4">
    <source>
        <dbReference type="Proteomes" id="UP001246372"/>
    </source>
</evidence>
<protein>
    <submittedName>
        <fullName evidence="3">Sulfotransferase</fullName>
    </submittedName>
</protein>
<keyword evidence="1" id="KW-0808">Transferase</keyword>
<dbReference type="PANTHER" id="PTHR12788">
    <property type="entry name" value="PROTEIN-TYROSINE SULFOTRANSFERASE 2"/>
    <property type="match status" value="1"/>
</dbReference>
<dbReference type="Proteomes" id="UP001246372">
    <property type="component" value="Unassembled WGS sequence"/>
</dbReference>
<keyword evidence="4" id="KW-1185">Reference proteome</keyword>
<dbReference type="InterPro" id="IPR026634">
    <property type="entry name" value="TPST-like"/>
</dbReference>
<dbReference type="EMBL" id="JAVXZY010000012">
    <property type="protein sequence ID" value="MDT9001960.1"/>
    <property type="molecule type" value="Genomic_DNA"/>
</dbReference>
<dbReference type="PANTHER" id="PTHR12788:SF10">
    <property type="entry name" value="PROTEIN-TYROSINE SULFOTRANSFERASE"/>
    <property type="match status" value="1"/>
</dbReference>
<dbReference type="PROSITE" id="PS50005">
    <property type="entry name" value="TPR"/>
    <property type="match status" value="1"/>
</dbReference>
<evidence type="ECO:0000256" key="1">
    <source>
        <dbReference type="ARBA" id="ARBA00022679"/>
    </source>
</evidence>
<dbReference type="Pfam" id="PF13469">
    <property type="entry name" value="Sulfotransfer_3"/>
    <property type="match status" value="1"/>
</dbReference>
<dbReference type="InterPro" id="IPR011990">
    <property type="entry name" value="TPR-like_helical_dom_sf"/>
</dbReference>
<gene>
    <name evidence="3" type="ORF">RQP53_21970</name>
</gene>
<dbReference type="InterPro" id="IPR027417">
    <property type="entry name" value="P-loop_NTPase"/>
</dbReference>
<comment type="caution">
    <text evidence="3">The sequence shown here is derived from an EMBL/GenBank/DDBJ whole genome shotgun (WGS) entry which is preliminary data.</text>
</comment>
<dbReference type="Pfam" id="PF14559">
    <property type="entry name" value="TPR_19"/>
    <property type="match status" value="1"/>
</dbReference>
<accession>A0ABU3PHC2</accession>
<dbReference type="Pfam" id="PF13432">
    <property type="entry name" value="TPR_16"/>
    <property type="match status" value="1"/>
</dbReference>
<name>A0ABU3PHC2_9BURK</name>
<organism evidence="3 4">
    <name type="scientific">Roseateles aquae</name>
    <dbReference type="NCBI Taxonomy" id="3077235"/>
    <lineage>
        <taxon>Bacteria</taxon>
        <taxon>Pseudomonadati</taxon>
        <taxon>Pseudomonadota</taxon>
        <taxon>Betaproteobacteria</taxon>
        <taxon>Burkholderiales</taxon>
        <taxon>Sphaerotilaceae</taxon>
        <taxon>Roseateles</taxon>
    </lineage>
</organism>
<dbReference type="SMART" id="SM00028">
    <property type="entry name" value="TPR"/>
    <property type="match status" value="3"/>
</dbReference>
<evidence type="ECO:0000313" key="3">
    <source>
        <dbReference type="EMBL" id="MDT9001960.1"/>
    </source>
</evidence>
<reference evidence="3" key="1">
    <citation type="submission" date="2023-09" db="EMBL/GenBank/DDBJ databases">
        <title>Paucibacter sp. APW11 Genome sequencing and assembly.</title>
        <authorList>
            <person name="Kim I."/>
        </authorList>
    </citation>
    <scope>NUCLEOTIDE SEQUENCE</scope>
    <source>
        <strain evidence="3">APW11</strain>
    </source>
</reference>
<dbReference type="InterPro" id="IPR019734">
    <property type="entry name" value="TPR_rpt"/>
</dbReference>
<sequence>MNSPLQRAIQAFQAQQYEQAASAFEQALSADPDDIQARAGLGQSLCTLGRLHEGLALLNEAGGDLLDLAEDDGQIGYVLEIVQQLQQFGDFISSHQLCDAAVKLAPEDARGLQLLAVAAAQLNKKTEALDAAQRAVRLQPDNQMLQVLLASVEADGGQGELAAQRLQALLARGLAPREAFRAHKELARVLDKQGRFDQVFPHLHASTKASQSLPEYQRHPVNLLPMMIKSHRLGFDRELLQRWKGAAFAAEAPAPVFLIGFFRSGTTLTQEVLDAHPRLHVADEADFVAAMHRELHRLQPGPASTADKLRRLDLDGIQHLRAFYWQRARDRLGPDLQTDGFVDKFTLNTVDLGLISCVFPDARIVFVMRDPRDVCLSCFMQLMAPSPATVHLLGWTSTAELYAQVMGWWMHVRELMAPSYIEFRYEDTIADFEATFRRVFDFLGLDWDPAVASFHERAAKKSIASPSRAQVAQPLYSSSVARWRHFGSEFKHIEALLTPFVKAFDYEAF</sequence>
<dbReference type="RefSeq" id="WP_315652846.1">
    <property type="nucleotide sequence ID" value="NZ_JAVXZY010000012.1"/>
</dbReference>
<dbReference type="Gene3D" id="3.40.50.300">
    <property type="entry name" value="P-loop containing nucleotide triphosphate hydrolases"/>
    <property type="match status" value="1"/>
</dbReference>
<dbReference type="SUPFAM" id="SSF48452">
    <property type="entry name" value="TPR-like"/>
    <property type="match status" value="1"/>
</dbReference>